<gene>
    <name evidence="1" type="ORF">CP520_01055</name>
</gene>
<dbReference type="NCBIfam" id="TIGR04547">
    <property type="entry name" value="Mollicu_LP"/>
    <property type="match status" value="1"/>
</dbReference>
<organism evidence="1 2">
    <name type="scientific">Mesoplasma lactucae ATCC 49193</name>
    <dbReference type="NCBI Taxonomy" id="81460"/>
    <lineage>
        <taxon>Bacteria</taxon>
        <taxon>Bacillati</taxon>
        <taxon>Mycoplasmatota</taxon>
        <taxon>Mollicutes</taxon>
        <taxon>Entomoplasmatales</taxon>
        <taxon>Entomoplasmataceae</taxon>
        <taxon>Mesoplasma</taxon>
    </lineage>
</organism>
<dbReference type="EMBL" id="CP023668">
    <property type="protein sequence ID" value="ATG97345.1"/>
    <property type="molecule type" value="Genomic_DNA"/>
</dbReference>
<dbReference type="KEGG" id="mlac:CP520_01055"/>
<dbReference type="PROSITE" id="PS51257">
    <property type="entry name" value="PROKAR_LIPOPROTEIN"/>
    <property type="match status" value="1"/>
</dbReference>
<reference evidence="1 2" key="1">
    <citation type="submission" date="2017-09" db="EMBL/GenBank/DDBJ databases">
        <title>SPAdes assembly of the Mesoplasma lactucae genome.</title>
        <authorList>
            <person name="Knight T.F."/>
            <person name="Rubinstein R."/>
            <person name="Citino T."/>
        </authorList>
    </citation>
    <scope>NUCLEOTIDE SEQUENCE [LARGE SCALE GENOMIC DNA]</scope>
    <source>
        <strain evidence="1 2">831-C4</strain>
    </source>
</reference>
<dbReference type="InterPro" id="IPR030893">
    <property type="entry name" value="Mollicu_LP"/>
</dbReference>
<sequence>MKKLLMSLSAILITASSATSVISCSYHSDMKHASEEETKRYAEISAEALKSAVLYDQNFDIRGKSVAINNDFSSGYYKSALIKDVFPNLINENKNISISNDSEVAELYKMAFGTGRDGFNYTFESSVKYGDLKLDGVSAGSNIADFIEKQTNDKAPDVETAQPDNSISKTLNLISSTLKIVFGNDFTPQTAGLLTGIIKSGVVSNALGGMFHTDNNPVKNAINKAESIINDSNNAGAINEVLTAITQENIANDISMRDVLSNGMQSLFSSLLFLVKNQKINQDELKKKENEEWSASKLFFVSLLGGNIPDGLLTEANADTKISETILAVAGILNCTNAIYQYISMFDKYKSYTEEWGQPVSIDHLFNRKKTNGEIIRDILDSKYKSNEYAWYQENGNQTKYAIINFQNLVSTLQMFFSPDPEDREGYQTLKLFTILFGRPTIDGRKGNNPIADYGSSPITETIVENGISYAVGNKIASLIPNTVADSISGLLQPIPGLVSNFINVTIDCVLTNGSWTNKYGAIIDVATLLSGELNKLTSQIDKVVDALEQIIKKIDDLLPDGKKIPLDVDKIKNAIQKISDISGKINQVSRYLQGPGKGSLQKPWTGLYKGTFVYDIMKALQPVLNLDNNLLKKIKAIGNIKTILTTDIYTIFDMFGVNLSESLYDSLYELRNNSIADLINILAGEEFYNTSRYKTAKENNLYFLNSQDVKKIVNSLLPEATTADGKPYNAVKKMIKGEEVNVSPIELIIYSIIDGGKEIKTLPQEDLDIFNAYGAAGGSGVIYREGKAINIFTKDQAGKIYLDNNIIDRLVGLTPNEDFYKGTFFYSLSRMYGHHYENTNTTINPYFSRNKIVDGTVVAMTKAPIKMFDLFTEIGKMTAKSVSSFTNDVYGKYLDRKNFQIMDVKSENLDKRSSWDTKQKLTYKLKFLNPDNGEAVVYDVEWVRNSALAPNQGGTGGNYDGVGWQLVKLMK</sequence>
<dbReference type="Proteomes" id="UP000232227">
    <property type="component" value="Chromosome"/>
</dbReference>
<dbReference type="RefSeq" id="WP_096862633.1">
    <property type="nucleotide sequence ID" value="NZ_CP023668.1"/>
</dbReference>
<keyword evidence="2" id="KW-1185">Reference proteome</keyword>
<name>A0A291IQX5_9MOLU</name>
<protein>
    <submittedName>
        <fullName evidence="1">Uncharacterized protein</fullName>
    </submittedName>
</protein>
<proteinExistence type="predicted"/>
<evidence type="ECO:0000313" key="2">
    <source>
        <dbReference type="Proteomes" id="UP000232227"/>
    </source>
</evidence>
<evidence type="ECO:0000313" key="1">
    <source>
        <dbReference type="EMBL" id="ATG97345.1"/>
    </source>
</evidence>
<dbReference type="AlphaFoldDB" id="A0A291IQX5"/>
<accession>A0A291IQX5</accession>